<accession>A0A6A1VIY2</accession>
<feature type="domain" description="GH18" evidence="1">
    <location>
        <begin position="1"/>
        <end position="91"/>
    </location>
</feature>
<dbReference type="GO" id="GO:0008061">
    <property type="term" value="F:chitin binding"/>
    <property type="evidence" value="ECO:0007669"/>
    <property type="project" value="TreeGrafter"/>
</dbReference>
<dbReference type="GO" id="GO:0005975">
    <property type="term" value="P:carbohydrate metabolic process"/>
    <property type="evidence" value="ECO:0007669"/>
    <property type="project" value="InterPro"/>
</dbReference>
<dbReference type="Proteomes" id="UP000516437">
    <property type="component" value="Chromosome 5"/>
</dbReference>
<evidence type="ECO:0000313" key="2">
    <source>
        <dbReference type="EMBL" id="KAB1211838.1"/>
    </source>
</evidence>
<evidence type="ECO:0000313" key="3">
    <source>
        <dbReference type="Proteomes" id="UP000516437"/>
    </source>
</evidence>
<organism evidence="2 3">
    <name type="scientific">Morella rubra</name>
    <name type="common">Chinese bayberry</name>
    <dbReference type="NCBI Taxonomy" id="262757"/>
    <lineage>
        <taxon>Eukaryota</taxon>
        <taxon>Viridiplantae</taxon>
        <taxon>Streptophyta</taxon>
        <taxon>Embryophyta</taxon>
        <taxon>Tracheophyta</taxon>
        <taxon>Spermatophyta</taxon>
        <taxon>Magnoliopsida</taxon>
        <taxon>eudicotyledons</taxon>
        <taxon>Gunneridae</taxon>
        <taxon>Pentapetalae</taxon>
        <taxon>rosids</taxon>
        <taxon>fabids</taxon>
        <taxon>Fagales</taxon>
        <taxon>Myricaceae</taxon>
        <taxon>Morella</taxon>
    </lineage>
</organism>
<dbReference type="SUPFAM" id="SSF51445">
    <property type="entry name" value="(Trans)glycosidases"/>
    <property type="match status" value="1"/>
</dbReference>
<dbReference type="PANTHER" id="PTHR11177">
    <property type="entry name" value="CHITINASE"/>
    <property type="match status" value="1"/>
</dbReference>
<dbReference type="EMBL" id="RXIC02000023">
    <property type="protein sequence ID" value="KAB1211838.1"/>
    <property type="molecule type" value="Genomic_DNA"/>
</dbReference>
<dbReference type="InterPro" id="IPR050314">
    <property type="entry name" value="Glycosyl_Hydrlase_18"/>
</dbReference>
<dbReference type="Pfam" id="PF00704">
    <property type="entry name" value="Glyco_hydro_18"/>
    <property type="match status" value="1"/>
</dbReference>
<dbReference type="InterPro" id="IPR001223">
    <property type="entry name" value="Glyco_hydro18_cat"/>
</dbReference>
<evidence type="ECO:0000259" key="1">
    <source>
        <dbReference type="PROSITE" id="PS51910"/>
    </source>
</evidence>
<proteinExistence type="predicted"/>
<dbReference type="PROSITE" id="PS51910">
    <property type="entry name" value="GH18_2"/>
    <property type="match status" value="1"/>
</dbReference>
<comment type="caution">
    <text evidence="2">The sequence shown here is derived from an EMBL/GenBank/DDBJ whole genome shotgun (WGS) entry which is preliminary data.</text>
</comment>
<dbReference type="PANTHER" id="PTHR11177:SF362">
    <property type="entry name" value="CLASS V CHITINASE-LIKE"/>
    <property type="match status" value="1"/>
</dbReference>
<dbReference type="GO" id="GO:0006032">
    <property type="term" value="P:chitin catabolic process"/>
    <property type="evidence" value="ECO:0007669"/>
    <property type="project" value="TreeGrafter"/>
</dbReference>
<name>A0A6A1VIY2_9ROSI</name>
<dbReference type="GO" id="GO:0005576">
    <property type="term" value="C:extracellular region"/>
    <property type="evidence" value="ECO:0007669"/>
    <property type="project" value="TreeGrafter"/>
</dbReference>
<dbReference type="InterPro" id="IPR017853">
    <property type="entry name" value="GH"/>
</dbReference>
<keyword evidence="3" id="KW-1185">Reference proteome</keyword>
<dbReference type="OrthoDB" id="73875at2759"/>
<reference evidence="2 3" key="1">
    <citation type="journal article" date="2019" name="Plant Biotechnol. J.">
        <title>The red bayberry genome and genetic basis of sex determination.</title>
        <authorList>
            <person name="Jia H.M."/>
            <person name="Jia H.J."/>
            <person name="Cai Q.L."/>
            <person name="Wang Y."/>
            <person name="Zhao H.B."/>
            <person name="Yang W.F."/>
            <person name="Wang G.Y."/>
            <person name="Li Y.H."/>
            <person name="Zhan D.L."/>
            <person name="Shen Y.T."/>
            <person name="Niu Q.F."/>
            <person name="Chang L."/>
            <person name="Qiu J."/>
            <person name="Zhao L."/>
            <person name="Xie H.B."/>
            <person name="Fu W.Y."/>
            <person name="Jin J."/>
            <person name="Li X.W."/>
            <person name="Jiao Y."/>
            <person name="Zhou C.C."/>
            <person name="Tu T."/>
            <person name="Chai C.Y."/>
            <person name="Gao J.L."/>
            <person name="Fan L.J."/>
            <person name="van de Weg E."/>
            <person name="Wang J.Y."/>
            <person name="Gao Z.S."/>
        </authorList>
    </citation>
    <scope>NUCLEOTIDE SEQUENCE [LARGE SCALE GENOMIC DNA]</scope>
    <source>
        <tissue evidence="2">Leaves</tissue>
    </source>
</reference>
<sequence>MVSKASCRKSFIDSSVKIARAYGFQGLDLCWVSANTSSDMTSMGLLFQEWRATVNSEAKNFSGKELLLTAAVHYVLTRCRKCFFSSGLHTE</sequence>
<protein>
    <submittedName>
        <fullName evidence="2">Putative endochitinase</fullName>
    </submittedName>
</protein>
<gene>
    <name evidence="2" type="ORF">CJ030_MR5G010033</name>
</gene>
<dbReference type="GO" id="GO:0004568">
    <property type="term" value="F:chitinase activity"/>
    <property type="evidence" value="ECO:0007669"/>
    <property type="project" value="TreeGrafter"/>
</dbReference>
<dbReference type="Gene3D" id="3.20.20.80">
    <property type="entry name" value="Glycosidases"/>
    <property type="match status" value="1"/>
</dbReference>
<dbReference type="AlphaFoldDB" id="A0A6A1VIY2"/>